<proteinExistence type="inferred from homology"/>
<feature type="non-terminal residue" evidence="2">
    <location>
        <position position="100"/>
    </location>
</feature>
<dbReference type="PANTHER" id="PTHR14146:SF0">
    <property type="entry name" value="EXOCYST COMPLEX COMPONENT 4"/>
    <property type="match status" value="1"/>
</dbReference>
<evidence type="ECO:0000313" key="3">
    <source>
        <dbReference type="Proteomes" id="UP000243686"/>
    </source>
</evidence>
<keyword evidence="1" id="KW-0813">Transport</keyword>
<gene>
    <name evidence="2" type="ORF">X801_08831</name>
</gene>
<dbReference type="GO" id="GO:0006612">
    <property type="term" value="P:protein targeting to membrane"/>
    <property type="evidence" value="ECO:0007669"/>
    <property type="project" value="UniProtKB-UniRule"/>
</dbReference>
<dbReference type="GO" id="GO:0006893">
    <property type="term" value="P:Golgi to plasma membrane transport"/>
    <property type="evidence" value="ECO:0007669"/>
    <property type="project" value="TreeGrafter"/>
</dbReference>
<keyword evidence="3" id="KW-1185">Reference proteome</keyword>
<evidence type="ECO:0000256" key="1">
    <source>
        <dbReference type="RuleBase" id="RU367079"/>
    </source>
</evidence>
<sequence length="100" mass="11203">MAAVSKIKSDLIECKSLLHCNREELRRLWLELVEQRHSIELLDILDQLQAAPDAIATLVSARAWPDATELMLYTAELLKSDIASVPALQTVKADLAHKNK</sequence>
<dbReference type="GO" id="GO:0000145">
    <property type="term" value="C:exocyst"/>
    <property type="evidence" value="ECO:0007669"/>
    <property type="project" value="UniProtKB-UniRule"/>
</dbReference>
<keyword evidence="1" id="KW-0268">Exocytosis</keyword>
<dbReference type="EMBL" id="KV905370">
    <property type="protein sequence ID" value="OON15369.1"/>
    <property type="molecule type" value="Genomic_DNA"/>
</dbReference>
<dbReference type="InterPro" id="IPR039682">
    <property type="entry name" value="Sec8/EXOC4"/>
</dbReference>
<reference evidence="2 3" key="1">
    <citation type="submission" date="2015-03" db="EMBL/GenBank/DDBJ databases">
        <title>Draft genome of the nematode, Opisthorchis viverrini.</title>
        <authorList>
            <person name="Mitreva M."/>
        </authorList>
    </citation>
    <scope>NUCLEOTIDE SEQUENCE [LARGE SCALE GENOMIC DNA]</scope>
    <source>
        <strain evidence="2">Khon Kaen</strain>
    </source>
</reference>
<dbReference type="Proteomes" id="UP000243686">
    <property type="component" value="Unassembled WGS sequence"/>
</dbReference>
<dbReference type="AlphaFoldDB" id="A0A1S8WLQ7"/>
<organism evidence="2 3">
    <name type="scientific">Opisthorchis viverrini</name>
    <name type="common">Southeast Asian liver fluke</name>
    <dbReference type="NCBI Taxonomy" id="6198"/>
    <lineage>
        <taxon>Eukaryota</taxon>
        <taxon>Metazoa</taxon>
        <taxon>Spiralia</taxon>
        <taxon>Lophotrochozoa</taxon>
        <taxon>Platyhelminthes</taxon>
        <taxon>Trematoda</taxon>
        <taxon>Digenea</taxon>
        <taxon>Opisthorchiida</taxon>
        <taxon>Opisthorchiata</taxon>
        <taxon>Opisthorchiidae</taxon>
        <taxon>Opisthorchis</taxon>
    </lineage>
</organism>
<keyword evidence="1" id="KW-0653">Protein transport</keyword>
<dbReference type="GO" id="GO:0015031">
    <property type="term" value="P:protein transport"/>
    <property type="evidence" value="ECO:0007669"/>
    <property type="project" value="UniProtKB-KW"/>
</dbReference>
<evidence type="ECO:0000313" key="2">
    <source>
        <dbReference type="EMBL" id="OON15369.1"/>
    </source>
</evidence>
<accession>A0A1S8WLQ7</accession>
<protein>
    <recommendedName>
        <fullName evidence="1">Exocyst complex component Sec8</fullName>
    </recommendedName>
</protein>
<comment type="similarity">
    <text evidence="1">Belongs to the SEC8 family.</text>
</comment>
<name>A0A1S8WLQ7_OPIVI</name>
<comment type="function">
    <text evidence="1">Component of the exocyst complex involved in the docking of exocytic vesicles with fusion sites on the plasma membrane.</text>
</comment>
<dbReference type="GO" id="GO:0090522">
    <property type="term" value="P:vesicle tethering involved in exocytosis"/>
    <property type="evidence" value="ECO:0007669"/>
    <property type="project" value="UniProtKB-UniRule"/>
</dbReference>
<dbReference type="PANTHER" id="PTHR14146">
    <property type="entry name" value="EXOCYST COMPLEX COMPONENT 4"/>
    <property type="match status" value="1"/>
</dbReference>